<evidence type="ECO:0000313" key="2">
    <source>
        <dbReference type="EMBL" id="EGG10211.1"/>
    </source>
</evidence>
<keyword evidence="3" id="KW-1185">Reference proteome</keyword>
<evidence type="ECO:0000313" key="3">
    <source>
        <dbReference type="Proteomes" id="UP000001072"/>
    </source>
</evidence>
<feature type="compositionally biased region" description="Low complexity" evidence="1">
    <location>
        <begin position="15"/>
        <end position="27"/>
    </location>
</feature>
<name>F4RC41_MELLP</name>
<organism evidence="3">
    <name type="scientific">Melampsora larici-populina (strain 98AG31 / pathotype 3-4-7)</name>
    <name type="common">Poplar leaf rust fungus</name>
    <dbReference type="NCBI Taxonomy" id="747676"/>
    <lineage>
        <taxon>Eukaryota</taxon>
        <taxon>Fungi</taxon>
        <taxon>Dikarya</taxon>
        <taxon>Basidiomycota</taxon>
        <taxon>Pucciniomycotina</taxon>
        <taxon>Pucciniomycetes</taxon>
        <taxon>Pucciniales</taxon>
        <taxon>Melampsoraceae</taxon>
        <taxon>Melampsora</taxon>
    </lineage>
</organism>
<dbReference type="VEuPathDB" id="FungiDB:MELLADRAFT_103678"/>
<dbReference type="InParanoid" id="F4RC41"/>
<reference evidence="3" key="1">
    <citation type="journal article" date="2011" name="Proc. Natl. Acad. Sci. U.S.A.">
        <title>Obligate biotrophy features unraveled by the genomic analysis of rust fungi.</title>
        <authorList>
            <person name="Duplessis S."/>
            <person name="Cuomo C.A."/>
            <person name="Lin Y.-C."/>
            <person name="Aerts A."/>
            <person name="Tisserant E."/>
            <person name="Veneault-Fourrey C."/>
            <person name="Joly D.L."/>
            <person name="Hacquard S."/>
            <person name="Amselem J."/>
            <person name="Cantarel B.L."/>
            <person name="Chiu R."/>
            <person name="Coutinho P.M."/>
            <person name="Feau N."/>
            <person name="Field M."/>
            <person name="Frey P."/>
            <person name="Gelhaye E."/>
            <person name="Goldberg J."/>
            <person name="Grabherr M.G."/>
            <person name="Kodira C.D."/>
            <person name="Kohler A."/>
            <person name="Kuees U."/>
            <person name="Lindquist E.A."/>
            <person name="Lucas S.M."/>
            <person name="Mago R."/>
            <person name="Mauceli E."/>
            <person name="Morin E."/>
            <person name="Murat C."/>
            <person name="Pangilinan J.L."/>
            <person name="Park R."/>
            <person name="Pearson M."/>
            <person name="Quesneville H."/>
            <person name="Rouhier N."/>
            <person name="Sakthikumar S."/>
            <person name="Salamov A.A."/>
            <person name="Schmutz J."/>
            <person name="Selles B."/>
            <person name="Shapiro H."/>
            <person name="Tanguay P."/>
            <person name="Tuskan G.A."/>
            <person name="Henrissat B."/>
            <person name="Van de Peer Y."/>
            <person name="Rouze P."/>
            <person name="Ellis J.G."/>
            <person name="Dodds P.N."/>
            <person name="Schein J.E."/>
            <person name="Zhong S."/>
            <person name="Hamelin R.C."/>
            <person name="Grigoriev I.V."/>
            <person name="Szabo L.J."/>
            <person name="Martin F."/>
        </authorList>
    </citation>
    <scope>NUCLEOTIDE SEQUENCE [LARGE SCALE GENOMIC DNA]</scope>
    <source>
        <strain evidence="3">98AG31 / pathotype 3-4-7</strain>
    </source>
</reference>
<feature type="region of interest" description="Disordered" evidence="1">
    <location>
        <begin position="1"/>
        <end position="35"/>
    </location>
</feature>
<dbReference type="KEGG" id="mlr:MELLADRAFT_103678"/>
<accession>F4RC41</accession>
<gene>
    <name evidence="2" type="ORF">MELLADRAFT_103678</name>
</gene>
<dbReference type="EMBL" id="GL883095">
    <property type="protein sequence ID" value="EGG10211.1"/>
    <property type="molecule type" value="Genomic_DNA"/>
</dbReference>
<sequence>MSAPTFTSGEKGKSPDSSLAPSSASRPAGRRTESLIQTESKVLPSLQYSNECLEATGVKPLEAPGPESNYHQCQFVMGTIIRGSSFGYVLRENQLVPLPASEEHDRCKVSALIL</sequence>
<evidence type="ECO:0000256" key="1">
    <source>
        <dbReference type="SAM" id="MobiDB-lite"/>
    </source>
</evidence>
<dbReference type="GeneID" id="18922049"/>
<dbReference type="HOGENOM" id="CLU_2278084_0_0_1"/>
<dbReference type="Proteomes" id="UP000001072">
    <property type="component" value="Unassembled WGS sequence"/>
</dbReference>
<proteinExistence type="predicted"/>
<dbReference type="RefSeq" id="XP_007406512.1">
    <property type="nucleotide sequence ID" value="XM_007406450.1"/>
</dbReference>
<dbReference type="AlphaFoldDB" id="F4RC41"/>
<protein>
    <submittedName>
        <fullName evidence="2">Uncharacterized protein</fullName>
    </submittedName>
</protein>